<evidence type="ECO:0000313" key="4">
    <source>
        <dbReference type="Proteomes" id="UP000193498"/>
    </source>
</evidence>
<gene>
    <name evidence="3" type="ORF">K493DRAFT_307891</name>
</gene>
<evidence type="ECO:0000256" key="2">
    <source>
        <dbReference type="SAM" id="Phobius"/>
    </source>
</evidence>
<evidence type="ECO:0000313" key="3">
    <source>
        <dbReference type="EMBL" id="ORX82166.1"/>
    </source>
</evidence>
<dbReference type="AlphaFoldDB" id="A0A1Y1X9S2"/>
<feature type="transmembrane region" description="Helical" evidence="2">
    <location>
        <begin position="78"/>
        <end position="102"/>
    </location>
</feature>
<sequence>MDGKSASDLVTFDLECTAFATMIMAHRCFSVTPLRHVYGICAVTLQVVKLGGIIMFYISLRSMIGKFGECVAVPDPSAFVNLLISELALNSFMLAWWIPLVASKIYHNPRKFAKSFGEDGAGYTMFSAVSTIFFFTCVYNGFSFGLNPEVLMQSKWATESKMCVAQLEALAKELKRGKKSGGSKIHSLSPGWTCSSSKKSNHGIGTNERPSNSSVV</sequence>
<dbReference type="Proteomes" id="UP000193498">
    <property type="component" value="Unassembled WGS sequence"/>
</dbReference>
<feature type="region of interest" description="Disordered" evidence="1">
    <location>
        <begin position="179"/>
        <end position="216"/>
    </location>
</feature>
<dbReference type="InParanoid" id="A0A1Y1X9S2"/>
<organism evidence="3 4">
    <name type="scientific">Basidiobolus meristosporus CBS 931.73</name>
    <dbReference type="NCBI Taxonomy" id="1314790"/>
    <lineage>
        <taxon>Eukaryota</taxon>
        <taxon>Fungi</taxon>
        <taxon>Fungi incertae sedis</taxon>
        <taxon>Zoopagomycota</taxon>
        <taxon>Entomophthoromycotina</taxon>
        <taxon>Basidiobolomycetes</taxon>
        <taxon>Basidiobolales</taxon>
        <taxon>Basidiobolaceae</taxon>
        <taxon>Basidiobolus</taxon>
    </lineage>
</organism>
<feature type="transmembrane region" description="Helical" evidence="2">
    <location>
        <begin position="37"/>
        <end position="58"/>
    </location>
</feature>
<protein>
    <submittedName>
        <fullName evidence="3">Uncharacterized protein</fullName>
    </submittedName>
</protein>
<keyword evidence="2" id="KW-0812">Transmembrane</keyword>
<keyword evidence="2" id="KW-0472">Membrane</keyword>
<keyword evidence="4" id="KW-1185">Reference proteome</keyword>
<feature type="transmembrane region" description="Helical" evidence="2">
    <location>
        <begin position="123"/>
        <end position="142"/>
    </location>
</feature>
<proteinExistence type="predicted"/>
<evidence type="ECO:0000256" key="1">
    <source>
        <dbReference type="SAM" id="MobiDB-lite"/>
    </source>
</evidence>
<accession>A0A1Y1X9S2</accession>
<comment type="caution">
    <text evidence="3">The sequence shown here is derived from an EMBL/GenBank/DDBJ whole genome shotgun (WGS) entry which is preliminary data.</text>
</comment>
<name>A0A1Y1X9S2_9FUNG</name>
<dbReference type="OrthoDB" id="5598825at2759"/>
<keyword evidence="2" id="KW-1133">Transmembrane helix</keyword>
<reference evidence="3 4" key="1">
    <citation type="submission" date="2016-07" db="EMBL/GenBank/DDBJ databases">
        <title>Pervasive Adenine N6-methylation of Active Genes in Fungi.</title>
        <authorList>
            <consortium name="DOE Joint Genome Institute"/>
            <person name="Mondo S.J."/>
            <person name="Dannebaum R.O."/>
            <person name="Kuo R.C."/>
            <person name="Labutti K."/>
            <person name="Haridas S."/>
            <person name="Kuo A."/>
            <person name="Salamov A."/>
            <person name="Ahrendt S.R."/>
            <person name="Lipzen A."/>
            <person name="Sullivan W."/>
            <person name="Andreopoulos W.B."/>
            <person name="Clum A."/>
            <person name="Lindquist E."/>
            <person name="Daum C."/>
            <person name="Ramamoorthy G.K."/>
            <person name="Gryganskyi A."/>
            <person name="Culley D."/>
            <person name="Magnuson J.K."/>
            <person name="James T.Y."/>
            <person name="O'Malley M.A."/>
            <person name="Stajich J.E."/>
            <person name="Spatafora J.W."/>
            <person name="Visel A."/>
            <person name="Grigoriev I.V."/>
        </authorList>
    </citation>
    <scope>NUCLEOTIDE SEQUENCE [LARGE SCALE GENOMIC DNA]</scope>
    <source>
        <strain evidence="3 4">CBS 931.73</strain>
    </source>
</reference>
<dbReference type="EMBL" id="MCFE01000680">
    <property type="protein sequence ID" value="ORX82166.1"/>
    <property type="molecule type" value="Genomic_DNA"/>
</dbReference>